<dbReference type="Proteomes" id="UP000718564">
    <property type="component" value="Unassembled WGS sequence"/>
</dbReference>
<accession>A0ABX1P1N8</accession>
<dbReference type="EMBL" id="QMEB01000006">
    <property type="protein sequence ID" value="NMG18220.1"/>
    <property type="molecule type" value="Genomic_DNA"/>
</dbReference>
<reference evidence="1 2" key="1">
    <citation type="submission" date="2018-06" db="EMBL/GenBank/DDBJ databases">
        <title>Comparative genomics of Brasilonema spp. strains.</title>
        <authorList>
            <person name="Alvarenga D.O."/>
            <person name="Fiore M.F."/>
            <person name="Varani A.M."/>
        </authorList>
    </citation>
    <scope>NUCLEOTIDE SEQUENCE [LARGE SCALE GENOMIC DNA]</scope>
    <source>
        <strain evidence="1 2">SPC951</strain>
    </source>
</reference>
<gene>
    <name evidence="1" type="ORF">DP116_01660</name>
</gene>
<keyword evidence="2" id="KW-1185">Reference proteome</keyword>
<evidence type="ECO:0000313" key="1">
    <source>
        <dbReference type="EMBL" id="NMG18220.1"/>
    </source>
</evidence>
<organism evidence="1 2">
    <name type="scientific">Brasilonema bromeliae SPC951</name>
    <dbReference type="NCBI Taxonomy" id="385972"/>
    <lineage>
        <taxon>Bacteria</taxon>
        <taxon>Bacillati</taxon>
        <taxon>Cyanobacteriota</taxon>
        <taxon>Cyanophyceae</taxon>
        <taxon>Nostocales</taxon>
        <taxon>Scytonemataceae</taxon>
        <taxon>Brasilonema</taxon>
        <taxon>Bromeliae group (in: Brasilonema)</taxon>
    </lineage>
</organism>
<sequence length="118" mass="13421">MINSQTGGQDELGSRFFEGTAGKTVMIGTPPVCEAYTTYFNWSNAVIEIPYDAANVADIIAELDARPDHLNRIRKDNLMNSLLRHDWLYRWEQIIEKVGLNTTPEMLSRKTYLANLAE</sequence>
<comment type="caution">
    <text evidence="1">The sequence shown here is derived from an EMBL/GenBank/DDBJ whole genome shotgun (WGS) entry which is preliminary data.</text>
</comment>
<protein>
    <submittedName>
        <fullName evidence="1">Uncharacterized protein</fullName>
    </submittedName>
</protein>
<name>A0ABX1P1N8_9CYAN</name>
<evidence type="ECO:0000313" key="2">
    <source>
        <dbReference type="Proteomes" id="UP000718564"/>
    </source>
</evidence>
<proteinExistence type="predicted"/>